<keyword evidence="3" id="KW-0808">Transferase</keyword>
<dbReference type="InterPro" id="IPR013087">
    <property type="entry name" value="Znf_C2H2_type"/>
</dbReference>
<dbReference type="Pfam" id="PF22600">
    <property type="entry name" value="MTPAP-like_central"/>
    <property type="match status" value="1"/>
</dbReference>
<evidence type="ECO:0000256" key="7">
    <source>
        <dbReference type="ARBA" id="ARBA00022842"/>
    </source>
</evidence>
<dbReference type="InterPro" id="IPR000504">
    <property type="entry name" value="RRM_dom"/>
</dbReference>
<keyword evidence="6" id="KW-0067">ATP-binding</keyword>
<evidence type="ECO:0000313" key="14">
    <source>
        <dbReference type="RefSeq" id="XP_011505827.1"/>
    </source>
</evidence>
<dbReference type="GO" id="GO:0031123">
    <property type="term" value="P:RNA 3'-end processing"/>
    <property type="evidence" value="ECO:0007669"/>
    <property type="project" value="TreeGrafter"/>
</dbReference>
<dbReference type="SUPFAM" id="SSF57667">
    <property type="entry name" value="beta-beta-alpha zinc fingers"/>
    <property type="match status" value="1"/>
</dbReference>
<sequence length="696" mass="81917">MSLKCEICKYILQDKYAYQNHLRDKTHLKNAERLEFPGFRNQRSIFVSNYPRYMFPEKLLDFFSQFDQIVSYRRGHNYLIIEFRRIQTVNYLLTESIYFNGIKLNIIPKINNIEVLTLNDKINATKEAVNDTEYLNYKNIKSLFNVQSTFDEQLSAFLDKISLPISEIKTRYEPICEALDKIFHTVFPNCKTHRFGSTVSNLGFKNCDLDLFLEIVNEEIGENVGSNVSATKIFSKVKKILFTNPTIFHKVSPIPKARIPIIKFIYIPKNISCDISFKNSLAIYNSRLIKFYFSMNPYLRPTMMILKYWVRYCELKKYNTFSNYALTLLFIFYLQQSSANLIPPVIELKKKCVPIVVEGWQVNFDETYTNKQNNNTKHISIPELLNGFFKFYAHFNFEKNVVCCIDGLSHEKLLLSEPENLPECMDRYKIYLKTKNSIKLAVTKPMCVQDPNELNHNITGNMTVQYIHIFQKYCLTASEICENANNNYSKLLPSMFSLILNVMKKNIGFYVCISFDLLDVKNHRDIKFHFNMVEQAFKKENCLSIIFNLIRIYFENVLKLEVQITSENDEINQQETNKQSDDHSKSKITMHCTGKYALWRNRKNNIFYPSMTLLEKEIIITNNIFENLYSKDSPPRVDINFECHVIKKKTNSIYVHLVLTKNDCTKPILIGMINYINNKLPFILYKTLHYIQESIK</sequence>
<dbReference type="GeneID" id="105368512"/>
<keyword evidence="4" id="KW-0479">Metal-binding</keyword>
<keyword evidence="8 11" id="KW-0694">RNA-binding</keyword>
<dbReference type="InterPro" id="IPR036236">
    <property type="entry name" value="Znf_C2H2_sf"/>
</dbReference>
<dbReference type="InterPro" id="IPR043519">
    <property type="entry name" value="NT_sf"/>
</dbReference>
<evidence type="ECO:0000256" key="9">
    <source>
        <dbReference type="ARBA" id="ARBA00045789"/>
    </source>
</evidence>
<dbReference type="RefSeq" id="XP_011505827.1">
    <property type="nucleotide sequence ID" value="XM_011507525.1"/>
</dbReference>
<dbReference type="PROSITE" id="PS00028">
    <property type="entry name" value="ZINC_FINGER_C2H2_1"/>
    <property type="match status" value="1"/>
</dbReference>
<dbReference type="GO" id="GO:0005524">
    <property type="term" value="F:ATP binding"/>
    <property type="evidence" value="ECO:0007669"/>
    <property type="project" value="UniProtKB-KW"/>
</dbReference>
<keyword evidence="13" id="KW-1185">Reference proteome</keyword>
<dbReference type="PANTHER" id="PTHR12271">
    <property type="entry name" value="POLY A POLYMERASE CID PAP -RELATED"/>
    <property type="match status" value="1"/>
</dbReference>
<dbReference type="PROSITE" id="PS50102">
    <property type="entry name" value="RRM"/>
    <property type="match status" value="1"/>
</dbReference>
<keyword evidence="5" id="KW-0547">Nucleotide-binding</keyword>
<keyword evidence="7" id="KW-0460">Magnesium</keyword>
<evidence type="ECO:0000256" key="2">
    <source>
        <dbReference type="ARBA" id="ARBA00001946"/>
    </source>
</evidence>
<dbReference type="SUPFAM" id="SSF54928">
    <property type="entry name" value="RNA-binding domain, RBD"/>
    <property type="match status" value="1"/>
</dbReference>
<organism evidence="13 14">
    <name type="scientific">Ceratosolen solmsi marchali</name>
    <dbReference type="NCBI Taxonomy" id="326594"/>
    <lineage>
        <taxon>Eukaryota</taxon>
        <taxon>Metazoa</taxon>
        <taxon>Ecdysozoa</taxon>
        <taxon>Arthropoda</taxon>
        <taxon>Hexapoda</taxon>
        <taxon>Insecta</taxon>
        <taxon>Pterygota</taxon>
        <taxon>Neoptera</taxon>
        <taxon>Endopterygota</taxon>
        <taxon>Hymenoptera</taxon>
        <taxon>Apocrita</taxon>
        <taxon>Proctotrupomorpha</taxon>
        <taxon>Chalcidoidea</taxon>
        <taxon>Agaonidae</taxon>
        <taxon>Agaoninae</taxon>
        <taxon>Ceratosolen</taxon>
    </lineage>
</organism>
<evidence type="ECO:0000256" key="5">
    <source>
        <dbReference type="ARBA" id="ARBA00022741"/>
    </source>
</evidence>
<accession>A0AAJ7E2V5</accession>
<proteinExistence type="predicted"/>
<dbReference type="Gene3D" id="1.10.1410.10">
    <property type="match status" value="1"/>
</dbReference>
<comment type="cofactor">
    <cofactor evidence="2">
        <name>Mg(2+)</name>
        <dbReference type="ChEBI" id="CHEBI:18420"/>
    </cofactor>
</comment>
<dbReference type="SUPFAM" id="SSF81301">
    <property type="entry name" value="Nucleotidyltransferase"/>
    <property type="match status" value="1"/>
</dbReference>
<evidence type="ECO:0000313" key="13">
    <source>
        <dbReference type="Proteomes" id="UP000695007"/>
    </source>
</evidence>
<dbReference type="GO" id="GO:0046872">
    <property type="term" value="F:metal ion binding"/>
    <property type="evidence" value="ECO:0007669"/>
    <property type="project" value="UniProtKB-KW"/>
</dbReference>
<reference evidence="14" key="1">
    <citation type="submission" date="2025-08" db="UniProtKB">
        <authorList>
            <consortium name="RefSeq"/>
        </authorList>
    </citation>
    <scope>IDENTIFICATION</scope>
</reference>
<comment type="subunit">
    <text evidence="10">Associates with the cleavage and polyadenylation specificity factor (CPSF) complex. Interacts with CPSF1 and CPSF3; the interaction is direct. Interacts with PIP5K1A.</text>
</comment>
<dbReference type="KEGG" id="csol:105368512"/>
<dbReference type="Gene3D" id="3.30.460.10">
    <property type="entry name" value="Beta Polymerase, domain 2"/>
    <property type="match status" value="1"/>
</dbReference>
<dbReference type="SUPFAM" id="SSF81631">
    <property type="entry name" value="PAP/OAS1 substrate-binding domain"/>
    <property type="match status" value="1"/>
</dbReference>
<comment type="function">
    <text evidence="9">Poly(A) polymerase that creates the 3'-poly(A) tail of specific pre-mRNAs. Localizes to nuclear speckles together with PIP5K1A and mediates polyadenylation of a select set of mRNAs, such as HMOX1. In addition to polyadenylation, it is also required for the 3'-end cleavage of pre-mRNAs: binds to the 3'UTR of targeted pre-mRNAs and promotes the recruitment and assembly of the CPSF complex on the 3'UTR of pre-mRNAs. In addition to adenylyltransferase activity, also has uridylyltransferase activity. However, the ATP ratio is higher than UTP in cells, suggesting that it functions primarily as a poly(A) polymerase. Acts as a specific terminal uridylyltransferase for U6 snRNA in vitro: responsible for a controlled elongation reaction that results in the restoration of the four 3'-terminal UMP-residues found in newly transcribed U6 snRNA. Not involved in replication-dependent histone mRNA degradation.</text>
</comment>
<dbReference type="InterPro" id="IPR035979">
    <property type="entry name" value="RBD_domain_sf"/>
</dbReference>
<dbReference type="Proteomes" id="UP000695007">
    <property type="component" value="Unplaced"/>
</dbReference>
<dbReference type="Pfam" id="PF03828">
    <property type="entry name" value="PAP_assoc"/>
    <property type="match status" value="1"/>
</dbReference>
<evidence type="ECO:0000256" key="11">
    <source>
        <dbReference type="PROSITE-ProRule" id="PRU00176"/>
    </source>
</evidence>
<dbReference type="PANTHER" id="PTHR12271:SF66">
    <property type="entry name" value="TERMINAL URIDYLYLTRANSFERASE TAILOR"/>
    <property type="match status" value="1"/>
</dbReference>
<evidence type="ECO:0000256" key="1">
    <source>
        <dbReference type="ARBA" id="ARBA00001936"/>
    </source>
</evidence>
<evidence type="ECO:0000256" key="3">
    <source>
        <dbReference type="ARBA" id="ARBA00022679"/>
    </source>
</evidence>
<evidence type="ECO:0000256" key="10">
    <source>
        <dbReference type="ARBA" id="ARBA00046411"/>
    </source>
</evidence>
<dbReference type="GO" id="GO:0050265">
    <property type="term" value="F:RNA uridylyltransferase activity"/>
    <property type="evidence" value="ECO:0007669"/>
    <property type="project" value="TreeGrafter"/>
</dbReference>
<evidence type="ECO:0000259" key="12">
    <source>
        <dbReference type="PROSITE" id="PS50102"/>
    </source>
</evidence>
<evidence type="ECO:0000256" key="4">
    <source>
        <dbReference type="ARBA" id="ARBA00022723"/>
    </source>
</evidence>
<dbReference type="GO" id="GO:0003723">
    <property type="term" value="F:RNA binding"/>
    <property type="evidence" value="ECO:0007669"/>
    <property type="project" value="UniProtKB-UniRule"/>
</dbReference>
<evidence type="ECO:0000256" key="8">
    <source>
        <dbReference type="ARBA" id="ARBA00022884"/>
    </source>
</evidence>
<gene>
    <name evidence="14" type="primary">LOC105368512</name>
</gene>
<evidence type="ECO:0000256" key="6">
    <source>
        <dbReference type="ARBA" id="ARBA00022840"/>
    </source>
</evidence>
<name>A0AAJ7E2V5_9HYME</name>
<dbReference type="CDD" id="cd05402">
    <property type="entry name" value="NT_PAP_TUTase"/>
    <property type="match status" value="1"/>
</dbReference>
<dbReference type="InterPro" id="IPR054708">
    <property type="entry name" value="MTPAP-like_central"/>
</dbReference>
<protein>
    <submittedName>
        <fullName evidence="14">Speckle targeted PIP5K1A-regulated poly(A) polymerase-like</fullName>
    </submittedName>
</protein>
<dbReference type="AlphaFoldDB" id="A0AAJ7E2V5"/>
<comment type="cofactor">
    <cofactor evidence="1">
        <name>Mn(2+)</name>
        <dbReference type="ChEBI" id="CHEBI:29035"/>
    </cofactor>
</comment>
<feature type="domain" description="RRM" evidence="12">
    <location>
        <begin position="43"/>
        <end position="120"/>
    </location>
</feature>
<dbReference type="GO" id="GO:1990817">
    <property type="term" value="F:poly(A) RNA polymerase activity"/>
    <property type="evidence" value="ECO:0007669"/>
    <property type="project" value="UniProtKB-ARBA"/>
</dbReference>
<dbReference type="InterPro" id="IPR002058">
    <property type="entry name" value="PAP_assoc"/>
</dbReference>